<keyword evidence="3" id="KW-1185">Reference proteome</keyword>
<protein>
    <submittedName>
        <fullName evidence="2">Uncharacterized protein</fullName>
    </submittedName>
</protein>
<dbReference type="Proteomes" id="UP001215598">
    <property type="component" value="Unassembled WGS sequence"/>
</dbReference>
<dbReference type="AlphaFoldDB" id="A0AAD7I2E6"/>
<dbReference type="EMBL" id="JARKIB010000138">
    <property type="protein sequence ID" value="KAJ7733513.1"/>
    <property type="molecule type" value="Genomic_DNA"/>
</dbReference>
<accession>A0AAD7I2E6</accession>
<evidence type="ECO:0000256" key="1">
    <source>
        <dbReference type="SAM" id="MobiDB-lite"/>
    </source>
</evidence>
<reference evidence="2" key="1">
    <citation type="submission" date="2023-03" db="EMBL/GenBank/DDBJ databases">
        <title>Massive genome expansion in bonnet fungi (Mycena s.s.) driven by repeated elements and novel gene families across ecological guilds.</title>
        <authorList>
            <consortium name="Lawrence Berkeley National Laboratory"/>
            <person name="Harder C.B."/>
            <person name="Miyauchi S."/>
            <person name="Viragh M."/>
            <person name="Kuo A."/>
            <person name="Thoen E."/>
            <person name="Andreopoulos B."/>
            <person name="Lu D."/>
            <person name="Skrede I."/>
            <person name="Drula E."/>
            <person name="Henrissat B."/>
            <person name="Morin E."/>
            <person name="Kohler A."/>
            <person name="Barry K."/>
            <person name="LaButti K."/>
            <person name="Morin E."/>
            <person name="Salamov A."/>
            <person name="Lipzen A."/>
            <person name="Mereny Z."/>
            <person name="Hegedus B."/>
            <person name="Baldrian P."/>
            <person name="Stursova M."/>
            <person name="Weitz H."/>
            <person name="Taylor A."/>
            <person name="Grigoriev I.V."/>
            <person name="Nagy L.G."/>
            <person name="Martin F."/>
            <person name="Kauserud H."/>
        </authorList>
    </citation>
    <scope>NUCLEOTIDE SEQUENCE</scope>
    <source>
        <strain evidence="2">CBHHK182m</strain>
    </source>
</reference>
<feature type="region of interest" description="Disordered" evidence="1">
    <location>
        <begin position="37"/>
        <end position="62"/>
    </location>
</feature>
<sequence>MPSSVVCHNLRNSLNDEKLTDSEDGVSETIQWFNASQEGSKEEDFLTRRRTRQIPSHPPVSI</sequence>
<gene>
    <name evidence="2" type="ORF">B0H16DRAFT_1892801</name>
</gene>
<evidence type="ECO:0000313" key="2">
    <source>
        <dbReference type="EMBL" id="KAJ7733513.1"/>
    </source>
</evidence>
<comment type="caution">
    <text evidence="2">The sequence shown here is derived from an EMBL/GenBank/DDBJ whole genome shotgun (WGS) entry which is preliminary data.</text>
</comment>
<proteinExistence type="predicted"/>
<evidence type="ECO:0000313" key="3">
    <source>
        <dbReference type="Proteomes" id="UP001215598"/>
    </source>
</evidence>
<name>A0AAD7I2E6_9AGAR</name>
<organism evidence="2 3">
    <name type="scientific">Mycena metata</name>
    <dbReference type="NCBI Taxonomy" id="1033252"/>
    <lineage>
        <taxon>Eukaryota</taxon>
        <taxon>Fungi</taxon>
        <taxon>Dikarya</taxon>
        <taxon>Basidiomycota</taxon>
        <taxon>Agaricomycotina</taxon>
        <taxon>Agaricomycetes</taxon>
        <taxon>Agaricomycetidae</taxon>
        <taxon>Agaricales</taxon>
        <taxon>Marasmiineae</taxon>
        <taxon>Mycenaceae</taxon>
        <taxon>Mycena</taxon>
    </lineage>
</organism>